<keyword evidence="4" id="KW-0547">Nucleotide-binding</keyword>
<dbReference type="GO" id="GO:0016887">
    <property type="term" value="F:ATP hydrolysis activity"/>
    <property type="evidence" value="ECO:0007669"/>
    <property type="project" value="InterPro"/>
</dbReference>
<reference evidence="10" key="1">
    <citation type="submission" date="2016-10" db="EMBL/GenBank/DDBJ databases">
        <authorList>
            <person name="Varghese N."/>
            <person name="Submissions S."/>
        </authorList>
    </citation>
    <scope>NUCLEOTIDE SEQUENCE [LARGE SCALE GENOMIC DNA]</scope>
    <source>
        <strain evidence="10">CGMCC 1.6474</strain>
    </source>
</reference>
<dbReference type="STRING" id="414703.SAMN04488125_101417"/>
<dbReference type="AlphaFoldDB" id="A0A1I3YY24"/>
<evidence type="ECO:0000256" key="7">
    <source>
        <dbReference type="ARBA" id="ARBA00023136"/>
    </source>
</evidence>
<evidence type="ECO:0000313" key="10">
    <source>
        <dbReference type="Proteomes" id="UP000198804"/>
    </source>
</evidence>
<dbReference type="PANTHER" id="PTHR42788">
    <property type="entry name" value="TAURINE IMPORT ATP-BINDING PROTEIN-RELATED"/>
    <property type="match status" value="1"/>
</dbReference>
<dbReference type="Gene3D" id="3.40.50.300">
    <property type="entry name" value="P-loop containing nucleotide triphosphate hydrolases"/>
    <property type="match status" value="1"/>
</dbReference>
<keyword evidence="6" id="KW-1278">Translocase</keyword>
<keyword evidence="5 9" id="KW-0067">ATP-binding</keyword>
<keyword evidence="2" id="KW-0813">Transport</keyword>
<dbReference type="Proteomes" id="UP000198804">
    <property type="component" value="Unassembled WGS sequence"/>
</dbReference>
<dbReference type="InterPro" id="IPR003439">
    <property type="entry name" value="ABC_transporter-like_ATP-bd"/>
</dbReference>
<sequence>MTRPIPHLASPHLALASVAYRYGAAPVFERVDLAVEAGERVGILGRSGVGKSTLLQVLAGLAAPSSGTVRVDGAAVRGPVPGCTVMFQRPALLPWATVLDNVLLPARLGGRSGRTDAGAEARRLLEELGLSERAEAKPHQLSGGQQQRVALARALASRPRILLLDEPFSALDPEMRASLRADVLRLAQARGLTLIVVTHDLADVAALARRAVVLAGRPARIADDFWLGDDAEAELRRRLRPATPERVAA</sequence>
<accession>A0A1I3YY24</accession>
<dbReference type="SMART" id="SM00382">
    <property type="entry name" value="AAA"/>
    <property type="match status" value="1"/>
</dbReference>
<dbReference type="InterPro" id="IPR003593">
    <property type="entry name" value="AAA+_ATPase"/>
</dbReference>
<dbReference type="OrthoDB" id="9797536at2"/>
<comment type="similarity">
    <text evidence="1">Belongs to the ABC transporter superfamily.</text>
</comment>
<evidence type="ECO:0000256" key="3">
    <source>
        <dbReference type="ARBA" id="ARBA00022475"/>
    </source>
</evidence>
<protein>
    <submittedName>
        <fullName evidence="9">NitT/TauT family transport system ATP-binding protein</fullName>
    </submittedName>
</protein>
<evidence type="ECO:0000256" key="2">
    <source>
        <dbReference type="ARBA" id="ARBA00022448"/>
    </source>
</evidence>
<keyword evidence="3" id="KW-1003">Cell membrane</keyword>
<evidence type="ECO:0000256" key="4">
    <source>
        <dbReference type="ARBA" id="ARBA00022741"/>
    </source>
</evidence>
<evidence type="ECO:0000259" key="8">
    <source>
        <dbReference type="PROSITE" id="PS50893"/>
    </source>
</evidence>
<evidence type="ECO:0000256" key="5">
    <source>
        <dbReference type="ARBA" id="ARBA00022840"/>
    </source>
</evidence>
<evidence type="ECO:0000256" key="6">
    <source>
        <dbReference type="ARBA" id="ARBA00022967"/>
    </source>
</evidence>
<dbReference type="PROSITE" id="PS00211">
    <property type="entry name" value="ABC_TRANSPORTER_1"/>
    <property type="match status" value="1"/>
</dbReference>
<feature type="domain" description="ABC transporter" evidence="8">
    <location>
        <begin position="13"/>
        <end position="241"/>
    </location>
</feature>
<dbReference type="PANTHER" id="PTHR42788:SF17">
    <property type="entry name" value="ALIPHATIC SULFONATES IMPORT ATP-BINDING PROTEIN SSUB"/>
    <property type="match status" value="1"/>
</dbReference>
<dbReference type="InterPro" id="IPR050166">
    <property type="entry name" value="ABC_transporter_ATP-bind"/>
</dbReference>
<dbReference type="SUPFAM" id="SSF52540">
    <property type="entry name" value="P-loop containing nucleoside triphosphate hydrolases"/>
    <property type="match status" value="1"/>
</dbReference>
<dbReference type="InterPro" id="IPR017871">
    <property type="entry name" value="ABC_transporter-like_CS"/>
</dbReference>
<keyword evidence="10" id="KW-1185">Reference proteome</keyword>
<name>A0A1I3YY24_9HYPH</name>
<evidence type="ECO:0000313" key="9">
    <source>
        <dbReference type="EMBL" id="SFK36774.1"/>
    </source>
</evidence>
<proteinExistence type="inferred from homology"/>
<dbReference type="EMBL" id="FOSV01000001">
    <property type="protein sequence ID" value="SFK36774.1"/>
    <property type="molecule type" value="Genomic_DNA"/>
</dbReference>
<dbReference type="GO" id="GO:0005524">
    <property type="term" value="F:ATP binding"/>
    <property type="evidence" value="ECO:0007669"/>
    <property type="project" value="UniProtKB-KW"/>
</dbReference>
<keyword evidence="7" id="KW-0472">Membrane</keyword>
<gene>
    <name evidence="9" type="ORF">SAMN04488125_101417</name>
</gene>
<evidence type="ECO:0000256" key="1">
    <source>
        <dbReference type="ARBA" id="ARBA00005417"/>
    </source>
</evidence>
<organism evidence="9 10">
    <name type="scientific">Methylorubrum salsuginis</name>
    <dbReference type="NCBI Taxonomy" id="414703"/>
    <lineage>
        <taxon>Bacteria</taxon>
        <taxon>Pseudomonadati</taxon>
        <taxon>Pseudomonadota</taxon>
        <taxon>Alphaproteobacteria</taxon>
        <taxon>Hyphomicrobiales</taxon>
        <taxon>Methylobacteriaceae</taxon>
        <taxon>Methylorubrum</taxon>
    </lineage>
</organism>
<dbReference type="PROSITE" id="PS50893">
    <property type="entry name" value="ABC_TRANSPORTER_2"/>
    <property type="match status" value="1"/>
</dbReference>
<dbReference type="InterPro" id="IPR027417">
    <property type="entry name" value="P-loop_NTPase"/>
</dbReference>
<dbReference type="Pfam" id="PF00005">
    <property type="entry name" value="ABC_tran"/>
    <property type="match status" value="1"/>
</dbReference>
<dbReference type="RefSeq" id="WP_091941425.1">
    <property type="nucleotide sequence ID" value="NZ_FOSV01000001.1"/>
</dbReference>